<dbReference type="InterPro" id="IPR050312">
    <property type="entry name" value="IolE/XylAMocC-like"/>
</dbReference>
<keyword evidence="3" id="KW-0413">Isomerase</keyword>
<organism evidence="3 4">
    <name type="scientific">Phragmitibacter flavus</name>
    <dbReference type="NCBI Taxonomy" id="2576071"/>
    <lineage>
        <taxon>Bacteria</taxon>
        <taxon>Pseudomonadati</taxon>
        <taxon>Verrucomicrobiota</taxon>
        <taxon>Verrucomicrobiia</taxon>
        <taxon>Verrucomicrobiales</taxon>
        <taxon>Verrucomicrobiaceae</taxon>
        <taxon>Phragmitibacter</taxon>
    </lineage>
</organism>
<dbReference type="EMBL" id="VAUV01000022">
    <property type="protein sequence ID" value="TLD68565.1"/>
    <property type="molecule type" value="Genomic_DNA"/>
</dbReference>
<dbReference type="Proteomes" id="UP000306196">
    <property type="component" value="Unassembled WGS sequence"/>
</dbReference>
<comment type="caution">
    <text evidence="3">The sequence shown here is derived from an EMBL/GenBank/DDBJ whole genome shotgun (WGS) entry which is preliminary data.</text>
</comment>
<evidence type="ECO:0000256" key="1">
    <source>
        <dbReference type="SAM" id="MobiDB-lite"/>
    </source>
</evidence>
<evidence type="ECO:0000313" key="4">
    <source>
        <dbReference type="Proteomes" id="UP000306196"/>
    </source>
</evidence>
<dbReference type="AlphaFoldDB" id="A0A5R8K9H1"/>
<name>A0A5R8K9H1_9BACT</name>
<dbReference type="PANTHER" id="PTHR12110:SF21">
    <property type="entry name" value="XYLOSE ISOMERASE-LIKE TIM BARREL DOMAIN-CONTAINING PROTEIN"/>
    <property type="match status" value="1"/>
</dbReference>
<accession>A0A5R8K9H1</accession>
<dbReference type="Pfam" id="PF01261">
    <property type="entry name" value="AP_endonuc_2"/>
    <property type="match status" value="1"/>
</dbReference>
<evidence type="ECO:0000313" key="3">
    <source>
        <dbReference type="EMBL" id="TLD68565.1"/>
    </source>
</evidence>
<dbReference type="OrthoDB" id="9786584at2"/>
<keyword evidence="4" id="KW-1185">Reference proteome</keyword>
<reference evidence="3 4" key="1">
    <citation type="submission" date="2019-05" db="EMBL/GenBank/DDBJ databases">
        <title>Verrucobacter flavum gen. nov., sp. nov. a new member of the family Verrucomicrobiaceae.</title>
        <authorList>
            <person name="Szuroczki S."/>
            <person name="Abbaszade G."/>
            <person name="Szabo A."/>
            <person name="Felfoldi T."/>
            <person name="Schumann P."/>
            <person name="Boka K."/>
            <person name="Keki Z."/>
            <person name="Toumi M."/>
            <person name="Toth E."/>
        </authorList>
    </citation>
    <scope>NUCLEOTIDE SEQUENCE [LARGE SCALE GENOMIC DNA]</scope>
    <source>
        <strain evidence="3 4">MG-N-17</strain>
    </source>
</reference>
<dbReference type="SUPFAM" id="SSF51658">
    <property type="entry name" value="Xylose isomerase-like"/>
    <property type="match status" value="1"/>
</dbReference>
<gene>
    <name evidence="3" type="ORF">FEM03_21845</name>
</gene>
<protein>
    <submittedName>
        <fullName evidence="3">Sugar phosphate isomerase/epimerase</fullName>
    </submittedName>
</protein>
<dbReference type="InterPro" id="IPR013022">
    <property type="entry name" value="Xyl_isomerase-like_TIM-brl"/>
</dbReference>
<dbReference type="InterPro" id="IPR036237">
    <property type="entry name" value="Xyl_isomerase-like_sf"/>
</dbReference>
<feature type="compositionally biased region" description="Polar residues" evidence="1">
    <location>
        <begin position="248"/>
        <end position="261"/>
    </location>
</feature>
<dbReference type="Gene3D" id="3.20.20.150">
    <property type="entry name" value="Divalent-metal-dependent TIM barrel enzymes"/>
    <property type="match status" value="1"/>
</dbReference>
<dbReference type="RefSeq" id="WP_138088442.1">
    <property type="nucleotide sequence ID" value="NZ_VAUV01000022.1"/>
</dbReference>
<feature type="domain" description="Xylose isomerase-like TIM barrel" evidence="2">
    <location>
        <begin position="20"/>
        <end position="244"/>
    </location>
</feature>
<dbReference type="GO" id="GO:0016853">
    <property type="term" value="F:isomerase activity"/>
    <property type="evidence" value="ECO:0007669"/>
    <property type="project" value="UniProtKB-KW"/>
</dbReference>
<evidence type="ECO:0000259" key="2">
    <source>
        <dbReference type="Pfam" id="PF01261"/>
    </source>
</evidence>
<proteinExistence type="predicted"/>
<sequence>MRIAHRLPSWNGASFQTLCEKAAASGAHGVEIAPSDILPDPRELTLVQAASLIRTARTFGLEIIAFHQILSQPAWFNLLTPDPLLRRDTDKFLQHLIRICGALDGQILILDSPNARHISPRWNRNDSIQRAAELVHQSADIAHQHGITIAIQPMPRSQTHFLNTAAETIAFCEQVDHPACRLHLDLPSMHDEGKPLTDIIRDSRGWLAHLHLGSSSPHPPQDDAIISALHEIHYPHWISHSSTKEKSTAAQPRQLQSIAQH</sequence>
<dbReference type="PANTHER" id="PTHR12110">
    <property type="entry name" value="HYDROXYPYRUVATE ISOMERASE"/>
    <property type="match status" value="1"/>
</dbReference>
<feature type="region of interest" description="Disordered" evidence="1">
    <location>
        <begin position="240"/>
        <end position="261"/>
    </location>
</feature>